<dbReference type="AlphaFoldDB" id="A0A6J6LNN5"/>
<dbReference type="Pfam" id="PF01925">
    <property type="entry name" value="TauE"/>
    <property type="match status" value="1"/>
</dbReference>
<dbReference type="InterPro" id="IPR002781">
    <property type="entry name" value="TM_pro_TauE-like"/>
</dbReference>
<evidence type="ECO:0000256" key="1">
    <source>
        <dbReference type="ARBA" id="ARBA00004651"/>
    </source>
</evidence>
<feature type="transmembrane region" description="Helical" evidence="7">
    <location>
        <begin position="103"/>
        <end position="119"/>
    </location>
</feature>
<organism evidence="8">
    <name type="scientific">freshwater metagenome</name>
    <dbReference type="NCBI Taxonomy" id="449393"/>
    <lineage>
        <taxon>unclassified sequences</taxon>
        <taxon>metagenomes</taxon>
        <taxon>ecological metagenomes</taxon>
    </lineage>
</organism>
<evidence type="ECO:0000256" key="2">
    <source>
        <dbReference type="ARBA" id="ARBA00022448"/>
    </source>
</evidence>
<feature type="transmembrane region" description="Helical" evidence="7">
    <location>
        <begin position="75"/>
        <end position="96"/>
    </location>
</feature>
<evidence type="ECO:0000256" key="7">
    <source>
        <dbReference type="SAM" id="Phobius"/>
    </source>
</evidence>
<dbReference type="EMBL" id="CAFAAT010000050">
    <property type="protein sequence ID" value="CAB4805241.1"/>
    <property type="molecule type" value="Genomic_DNA"/>
</dbReference>
<comment type="subcellular location">
    <subcellularLocation>
        <location evidence="1">Cell membrane</location>
        <topology evidence="1">Multi-pass membrane protein</topology>
    </subcellularLocation>
</comment>
<feature type="transmembrane region" description="Helical" evidence="7">
    <location>
        <begin position="163"/>
        <end position="186"/>
    </location>
</feature>
<dbReference type="EMBL" id="CAEZWY010000008">
    <property type="protein sequence ID" value="CAB4663487.1"/>
    <property type="molecule type" value="Genomic_DNA"/>
</dbReference>
<evidence type="ECO:0000313" key="8">
    <source>
        <dbReference type="EMBL" id="CAB4663487.1"/>
    </source>
</evidence>
<feature type="transmembrane region" description="Helical" evidence="7">
    <location>
        <begin position="234"/>
        <end position="252"/>
    </location>
</feature>
<accession>A0A6J6LNN5</accession>
<reference evidence="8" key="1">
    <citation type="submission" date="2020-05" db="EMBL/GenBank/DDBJ databases">
        <authorList>
            <person name="Chiriac C."/>
            <person name="Salcher M."/>
            <person name="Ghai R."/>
            <person name="Kavagutti S V."/>
        </authorList>
    </citation>
    <scope>NUCLEOTIDE SEQUENCE</scope>
</reference>
<keyword evidence="5 7" id="KW-1133">Transmembrane helix</keyword>
<evidence type="ECO:0000256" key="4">
    <source>
        <dbReference type="ARBA" id="ARBA00022692"/>
    </source>
</evidence>
<gene>
    <name evidence="8" type="ORF">UFOPK2312_00156</name>
    <name evidence="9" type="ORF">UFOPK3083_00585</name>
</gene>
<keyword evidence="6 7" id="KW-0472">Membrane</keyword>
<dbReference type="GO" id="GO:0005886">
    <property type="term" value="C:plasma membrane"/>
    <property type="evidence" value="ECO:0007669"/>
    <property type="project" value="UniProtKB-SubCell"/>
</dbReference>
<keyword evidence="4 7" id="KW-0812">Transmembrane</keyword>
<sequence length="256" mass="27083">MDISLLAILFLFIASGFAGFVDAVAGGGGLISLPSLLVALPNAATPDVLGTNKLPSFLGTSTAAYSYVKRLRPDWRLTFAMAIPAFIGSMLGALAASNFPKDAARPIVLALLVIVAIYTWRKKELGLNENFRFARKHNILIAVVAGTVIGFYDGIFGPGTGSFLMVILVAVIGFAFLQASATAKIVNWSTNLGALLIFGFNGHIMWLLGLTMAFGNISGAITGARWAIKGGSALVRNVFLIVTALLIIRIAIDTFF</sequence>
<proteinExistence type="predicted"/>
<evidence type="ECO:0000256" key="6">
    <source>
        <dbReference type="ARBA" id="ARBA00023136"/>
    </source>
</evidence>
<name>A0A6J6LNN5_9ZZZZ</name>
<evidence type="ECO:0000256" key="5">
    <source>
        <dbReference type="ARBA" id="ARBA00022989"/>
    </source>
</evidence>
<feature type="transmembrane region" description="Helical" evidence="7">
    <location>
        <begin position="139"/>
        <end position="156"/>
    </location>
</feature>
<dbReference type="PANTHER" id="PTHR30269">
    <property type="entry name" value="TRANSMEMBRANE PROTEIN YFCA"/>
    <property type="match status" value="1"/>
</dbReference>
<evidence type="ECO:0000256" key="3">
    <source>
        <dbReference type="ARBA" id="ARBA00022475"/>
    </source>
</evidence>
<keyword evidence="3" id="KW-1003">Cell membrane</keyword>
<protein>
    <submittedName>
        <fullName evidence="8">Unannotated protein</fullName>
    </submittedName>
</protein>
<evidence type="ECO:0000313" key="9">
    <source>
        <dbReference type="EMBL" id="CAB4805241.1"/>
    </source>
</evidence>
<dbReference type="InterPro" id="IPR052017">
    <property type="entry name" value="TSUP"/>
</dbReference>
<keyword evidence="2" id="KW-0813">Transport</keyword>
<feature type="transmembrane region" description="Helical" evidence="7">
    <location>
        <begin position="192"/>
        <end position="214"/>
    </location>
</feature>
<dbReference type="PANTHER" id="PTHR30269:SF0">
    <property type="entry name" value="MEMBRANE TRANSPORTER PROTEIN YFCA-RELATED"/>
    <property type="match status" value="1"/>
</dbReference>